<gene>
    <name evidence="8" type="ORF">CDD82_6712</name>
</gene>
<comment type="similarity">
    <text evidence="2">Belongs to the PA-phosphatase related phosphoesterase family.</text>
</comment>
<evidence type="ECO:0000256" key="3">
    <source>
        <dbReference type="ARBA" id="ARBA00022692"/>
    </source>
</evidence>
<proteinExistence type="inferred from homology"/>
<dbReference type="InterPro" id="IPR000326">
    <property type="entry name" value="PAP2/HPO"/>
</dbReference>
<evidence type="ECO:0000259" key="7">
    <source>
        <dbReference type="SMART" id="SM00014"/>
    </source>
</evidence>
<feature type="transmembrane region" description="Helical" evidence="6">
    <location>
        <begin position="126"/>
        <end position="145"/>
    </location>
</feature>
<evidence type="ECO:0000256" key="2">
    <source>
        <dbReference type="ARBA" id="ARBA00008816"/>
    </source>
</evidence>
<dbReference type="Gene3D" id="1.20.144.10">
    <property type="entry name" value="Phosphatidic acid phosphatase type 2/haloperoxidase"/>
    <property type="match status" value="1"/>
</dbReference>
<feature type="domain" description="Phosphatidic acid phosphatase type 2/haloperoxidase" evidence="7">
    <location>
        <begin position="45"/>
        <end position="203"/>
    </location>
</feature>
<dbReference type="InterPro" id="IPR036938">
    <property type="entry name" value="PAP2/HPO_sf"/>
</dbReference>
<protein>
    <recommendedName>
        <fullName evidence="7">Phosphatidic acid phosphatase type 2/haloperoxidase domain-containing protein</fullName>
    </recommendedName>
</protein>
<feature type="transmembrane region" description="Helical" evidence="6">
    <location>
        <begin position="157"/>
        <end position="179"/>
    </location>
</feature>
<evidence type="ECO:0000256" key="4">
    <source>
        <dbReference type="ARBA" id="ARBA00022989"/>
    </source>
</evidence>
<dbReference type="Pfam" id="PF01569">
    <property type="entry name" value="PAP2"/>
    <property type="match status" value="1"/>
</dbReference>
<comment type="subcellular location">
    <subcellularLocation>
        <location evidence="1">Membrane</location>
        <topology evidence="1">Multi-pass membrane protein</topology>
    </subcellularLocation>
</comment>
<name>A0A2C5XG44_9HYPO</name>
<keyword evidence="3 6" id="KW-0812">Transmembrane</keyword>
<organism evidence="8 9">
    <name type="scientific">Ophiocordyceps australis</name>
    <dbReference type="NCBI Taxonomy" id="1399860"/>
    <lineage>
        <taxon>Eukaryota</taxon>
        <taxon>Fungi</taxon>
        <taxon>Dikarya</taxon>
        <taxon>Ascomycota</taxon>
        <taxon>Pezizomycotina</taxon>
        <taxon>Sordariomycetes</taxon>
        <taxon>Hypocreomycetidae</taxon>
        <taxon>Hypocreales</taxon>
        <taxon>Ophiocordycipitaceae</taxon>
        <taxon>Ophiocordyceps</taxon>
    </lineage>
</organism>
<keyword evidence="4 6" id="KW-1133">Transmembrane helix</keyword>
<dbReference type="PANTHER" id="PTHR10165">
    <property type="entry name" value="LIPID PHOSPHATE PHOSPHATASE"/>
    <property type="match status" value="1"/>
</dbReference>
<dbReference type="GO" id="GO:0046839">
    <property type="term" value="P:phospholipid dephosphorylation"/>
    <property type="evidence" value="ECO:0007669"/>
    <property type="project" value="TreeGrafter"/>
</dbReference>
<dbReference type="SUPFAM" id="SSF48317">
    <property type="entry name" value="Acid phosphatase/Vanadium-dependent haloperoxidase"/>
    <property type="match status" value="1"/>
</dbReference>
<evidence type="ECO:0000256" key="5">
    <source>
        <dbReference type="ARBA" id="ARBA00023136"/>
    </source>
</evidence>
<evidence type="ECO:0000313" key="9">
    <source>
        <dbReference type="Proteomes" id="UP000224854"/>
    </source>
</evidence>
<comment type="caution">
    <text evidence="8">The sequence shown here is derived from an EMBL/GenBank/DDBJ whole genome shotgun (WGS) entry which is preliminary data.</text>
</comment>
<keyword evidence="9" id="KW-1185">Reference proteome</keyword>
<accession>A0A2C5XG44</accession>
<feature type="transmembrane region" description="Helical" evidence="6">
    <location>
        <begin position="12"/>
        <end position="32"/>
    </location>
</feature>
<evidence type="ECO:0000313" key="8">
    <source>
        <dbReference type="EMBL" id="PHH71169.1"/>
    </source>
</evidence>
<feature type="transmembrane region" description="Helical" evidence="6">
    <location>
        <begin position="185"/>
        <end position="205"/>
    </location>
</feature>
<keyword evidence="5 6" id="KW-0472">Membrane</keyword>
<dbReference type="OrthoDB" id="10030083at2759"/>
<evidence type="ECO:0000256" key="6">
    <source>
        <dbReference type="SAM" id="Phobius"/>
    </source>
</evidence>
<evidence type="ECO:0000256" key="1">
    <source>
        <dbReference type="ARBA" id="ARBA00004141"/>
    </source>
</evidence>
<dbReference type="EMBL" id="NJEU01000711">
    <property type="protein sequence ID" value="PHH71169.1"/>
    <property type="molecule type" value="Genomic_DNA"/>
</dbReference>
<dbReference type="GO" id="GO:0016020">
    <property type="term" value="C:membrane"/>
    <property type="evidence" value="ECO:0007669"/>
    <property type="project" value="UniProtKB-SubCell"/>
</dbReference>
<feature type="transmembrane region" description="Helical" evidence="6">
    <location>
        <begin position="44"/>
        <end position="61"/>
    </location>
</feature>
<dbReference type="PANTHER" id="PTHR10165:SF84">
    <property type="entry name" value="PHOSPHATIDIC ACID PHOSPHATASE BETA"/>
    <property type="match status" value="1"/>
</dbReference>
<dbReference type="GO" id="GO:0006644">
    <property type="term" value="P:phospholipid metabolic process"/>
    <property type="evidence" value="ECO:0007669"/>
    <property type="project" value="InterPro"/>
</dbReference>
<reference evidence="8 9" key="1">
    <citation type="submission" date="2017-06" db="EMBL/GenBank/DDBJ databases">
        <title>Ant-infecting Ophiocordyceps genomes reveal a high diversity of potential behavioral manipulation genes and a possible major role for enterotoxins.</title>
        <authorList>
            <person name="De Bekker C."/>
            <person name="Evans H.C."/>
            <person name="Brachmann A."/>
            <person name="Hughes D.P."/>
        </authorList>
    </citation>
    <scope>NUCLEOTIDE SEQUENCE [LARGE SCALE GENOMIC DNA]</scope>
    <source>
        <strain evidence="8 9">1348a</strain>
    </source>
</reference>
<dbReference type="InterPro" id="IPR043216">
    <property type="entry name" value="PAP-like"/>
</dbReference>
<sequence>MAYPDRGWIIPSWLAGIISIGTPIVVYLAALVRIRCLWDATASIMGSIASILLASLFQVIVKQLVGGFRPYFLQVCMPDPHRLARDASLNRTGLNAVGYRQLMYSTDVCTQPNAARLKNAITSFPSGHSTAAFAGFGFLFFWLNAKLKVWADHRPAFWKLGLTMLPLVAATVFACILTVDAAHNWYDVAGGSVIGVVGALAGYRWSYAAIWDWRFNHVPLRQREPFDYAAAESMARNHGLTLGRAAGWGGGGEVVSSGTSSSALVAAAAPLAVAQRRRGHGGQAADEAA</sequence>
<dbReference type="SMART" id="SM00014">
    <property type="entry name" value="acidPPc"/>
    <property type="match status" value="1"/>
</dbReference>
<dbReference type="GO" id="GO:0008195">
    <property type="term" value="F:phosphatidate phosphatase activity"/>
    <property type="evidence" value="ECO:0007669"/>
    <property type="project" value="TreeGrafter"/>
</dbReference>
<dbReference type="Proteomes" id="UP000224854">
    <property type="component" value="Unassembled WGS sequence"/>
</dbReference>
<dbReference type="AlphaFoldDB" id="A0A2C5XG44"/>